<reference evidence="6" key="1">
    <citation type="journal article" date="2015" name="Genome Announc.">
        <title>Draft genome sequence of Talaromyces cellulolyticus strain Y-94, a source of lignocellulosic biomass-degrading enzymes.</title>
        <authorList>
            <person name="Fujii T."/>
            <person name="Koike H."/>
            <person name="Sawayama S."/>
            <person name="Yano S."/>
            <person name="Inoue H."/>
        </authorList>
    </citation>
    <scope>NUCLEOTIDE SEQUENCE [LARGE SCALE GENOMIC DNA]</scope>
    <source>
        <strain evidence="6">Y-94</strain>
    </source>
</reference>
<dbReference type="EC" id="3.1.1.-" evidence="3"/>
<dbReference type="PROSITE" id="PS00122">
    <property type="entry name" value="CARBOXYLESTERASE_B_1"/>
    <property type="match status" value="1"/>
</dbReference>
<dbReference type="AlphaFoldDB" id="A0A6V8HHQ8"/>
<protein>
    <recommendedName>
        <fullName evidence="3">Carboxylic ester hydrolase</fullName>
        <ecNumber evidence="3">3.1.1.-</ecNumber>
    </recommendedName>
</protein>
<dbReference type="Pfam" id="PF00135">
    <property type="entry name" value="COesterase"/>
    <property type="match status" value="1"/>
</dbReference>
<evidence type="ECO:0000313" key="6">
    <source>
        <dbReference type="Proteomes" id="UP000053095"/>
    </source>
</evidence>
<keyword evidence="6" id="KW-1185">Reference proteome</keyword>
<dbReference type="InterPro" id="IPR050309">
    <property type="entry name" value="Type-B_Carboxylest/Lipase"/>
</dbReference>
<dbReference type="GO" id="GO:0016787">
    <property type="term" value="F:hydrolase activity"/>
    <property type="evidence" value="ECO:0007669"/>
    <property type="project" value="UniProtKB-KW"/>
</dbReference>
<evidence type="ECO:0000259" key="4">
    <source>
        <dbReference type="Pfam" id="PF00135"/>
    </source>
</evidence>
<dbReference type="EMBL" id="DF933829">
    <property type="protein sequence ID" value="GAM37764.1"/>
    <property type="molecule type" value="Genomic_DNA"/>
</dbReference>
<dbReference type="InterPro" id="IPR002018">
    <property type="entry name" value="CarbesteraseB"/>
</dbReference>
<evidence type="ECO:0000256" key="3">
    <source>
        <dbReference type="RuleBase" id="RU361235"/>
    </source>
</evidence>
<dbReference type="SUPFAM" id="SSF53474">
    <property type="entry name" value="alpha/beta-Hydrolases"/>
    <property type="match status" value="1"/>
</dbReference>
<gene>
    <name evidence="5" type="ORF">TCE0_033f07964</name>
</gene>
<dbReference type="InterPro" id="IPR019826">
    <property type="entry name" value="Carboxylesterase_B_AS"/>
</dbReference>
<dbReference type="Gene3D" id="3.40.50.1820">
    <property type="entry name" value="alpha/beta hydrolase"/>
    <property type="match status" value="1"/>
</dbReference>
<organism evidence="5 6">
    <name type="scientific">Talaromyces pinophilus</name>
    <name type="common">Penicillium pinophilum</name>
    <dbReference type="NCBI Taxonomy" id="128442"/>
    <lineage>
        <taxon>Eukaryota</taxon>
        <taxon>Fungi</taxon>
        <taxon>Dikarya</taxon>
        <taxon>Ascomycota</taxon>
        <taxon>Pezizomycotina</taxon>
        <taxon>Eurotiomycetes</taxon>
        <taxon>Eurotiomycetidae</taxon>
        <taxon>Eurotiales</taxon>
        <taxon>Trichocomaceae</taxon>
        <taxon>Talaromyces</taxon>
        <taxon>Talaromyces sect. Talaromyces</taxon>
    </lineage>
</organism>
<proteinExistence type="inferred from homology"/>
<comment type="caution">
    <text evidence="5">The sequence shown here is derived from an EMBL/GenBank/DDBJ whole genome shotgun (WGS) entry which is preliminary data.</text>
</comment>
<evidence type="ECO:0000313" key="5">
    <source>
        <dbReference type="EMBL" id="GAM37764.1"/>
    </source>
</evidence>
<dbReference type="Proteomes" id="UP000053095">
    <property type="component" value="Unassembled WGS sequence"/>
</dbReference>
<comment type="similarity">
    <text evidence="1 3">Belongs to the type-B carboxylesterase/lipase family.</text>
</comment>
<accession>A0A6V8HHQ8</accession>
<dbReference type="PANTHER" id="PTHR11559">
    <property type="entry name" value="CARBOXYLESTERASE"/>
    <property type="match status" value="1"/>
</dbReference>
<dbReference type="InterPro" id="IPR029058">
    <property type="entry name" value="AB_hydrolase_fold"/>
</dbReference>
<evidence type="ECO:0000256" key="2">
    <source>
        <dbReference type="ARBA" id="ARBA00022801"/>
    </source>
</evidence>
<feature type="domain" description="Carboxylesterase type B" evidence="4">
    <location>
        <begin position="2"/>
        <end position="351"/>
    </location>
</feature>
<evidence type="ECO:0000256" key="1">
    <source>
        <dbReference type="ARBA" id="ARBA00005964"/>
    </source>
</evidence>
<sequence length="360" mass="40118">MFGWLSGPNFRSQGGTSNLGLLDQRAGLHWVRRNIYHFGGDPKRITIMGESAGAASIMHHLTAFGGMGKAPFGQAIIQSPAFAPYTGQDIQDQNFELILKWASILNDREVTTLHQLRNVPFHVLLKVNQLSTTPAFWGTMAWAPAVDGVYVPKPAGLMLKQGLFDRSVKVLTGHNSNEGALFGSPIIDNEDRYLAYLYQLIPDATNTTIEYVSNVLYPPVFNGSQQYLTQGAREIHTITDSAFICNTRYINLAYERHGLRGYFFDVAPGYHAQDLDYTFFNDGGTISGAYEVNVTLAHQMQRLFTNFAKTGSPDGENVPTLPIYGENSTLWSIRTGAPILDDAATQQCNWWQEAHYLPEW</sequence>
<keyword evidence="2 3" id="KW-0378">Hydrolase</keyword>
<name>A0A6V8HHQ8_TALPI</name>